<name>A0A0B2BIC8_9ACTN</name>
<organism evidence="19 20">
    <name type="scientific">Mumia flava</name>
    <dbReference type="NCBI Taxonomy" id="1348852"/>
    <lineage>
        <taxon>Bacteria</taxon>
        <taxon>Bacillati</taxon>
        <taxon>Actinomycetota</taxon>
        <taxon>Actinomycetes</taxon>
        <taxon>Propionibacteriales</taxon>
        <taxon>Nocardioidaceae</taxon>
        <taxon>Mumia</taxon>
    </lineage>
</organism>
<comment type="catalytic activity">
    <reaction evidence="15 16">
        <text>DNA(n) + a 2'-deoxyribonucleoside 5'-triphosphate = DNA(n+1) + diphosphate</text>
        <dbReference type="Rhea" id="RHEA:22508"/>
        <dbReference type="Rhea" id="RHEA-COMP:17339"/>
        <dbReference type="Rhea" id="RHEA-COMP:17340"/>
        <dbReference type="ChEBI" id="CHEBI:33019"/>
        <dbReference type="ChEBI" id="CHEBI:61560"/>
        <dbReference type="ChEBI" id="CHEBI:173112"/>
        <dbReference type="EC" id="2.7.7.7"/>
    </reaction>
</comment>
<dbReference type="CDD" id="cd03586">
    <property type="entry name" value="PolY_Pol_IV_kappa"/>
    <property type="match status" value="1"/>
</dbReference>
<keyword evidence="4 16" id="KW-0963">Cytoplasm</keyword>
<keyword evidence="12 16" id="KW-0238">DNA-binding</keyword>
<comment type="similarity">
    <text evidence="2 16">Belongs to the DNA polymerase type-Y family.</text>
</comment>
<dbReference type="Gene3D" id="1.10.150.20">
    <property type="entry name" value="5' to 3' exonuclease, C-terminal subdomain"/>
    <property type="match status" value="1"/>
</dbReference>
<dbReference type="GO" id="GO:0009432">
    <property type="term" value="P:SOS response"/>
    <property type="evidence" value="ECO:0007669"/>
    <property type="project" value="TreeGrafter"/>
</dbReference>
<evidence type="ECO:0000256" key="17">
    <source>
        <dbReference type="SAM" id="MobiDB-lite"/>
    </source>
</evidence>
<dbReference type="InterPro" id="IPR053848">
    <property type="entry name" value="IMS_HHH_1"/>
</dbReference>
<feature type="region of interest" description="Disordered" evidence="17">
    <location>
        <begin position="358"/>
        <end position="391"/>
    </location>
</feature>
<dbReference type="PANTHER" id="PTHR11076:SF33">
    <property type="entry name" value="DNA POLYMERASE KAPPA"/>
    <property type="match status" value="1"/>
</dbReference>
<comment type="caution">
    <text evidence="19">The sequence shown here is derived from an EMBL/GenBank/DDBJ whole genome shotgun (WGS) entry which is preliminary data.</text>
</comment>
<evidence type="ECO:0000256" key="13">
    <source>
        <dbReference type="ARBA" id="ARBA00023204"/>
    </source>
</evidence>
<evidence type="ECO:0000256" key="7">
    <source>
        <dbReference type="ARBA" id="ARBA00022705"/>
    </source>
</evidence>
<comment type="function">
    <text evidence="14 16">Poorly processive, error-prone DNA polymerase involved in untargeted mutagenesis. Copies undamaged DNA at stalled replication forks, which arise in vivo from mismatched or misaligned primer ends. These misaligned primers can be extended by PolIV. Exhibits no 3'-5' exonuclease (proofreading) activity. May be involved in translesional synthesis, in conjunction with the beta clamp from PolIII.</text>
</comment>
<evidence type="ECO:0000259" key="18">
    <source>
        <dbReference type="PROSITE" id="PS50173"/>
    </source>
</evidence>
<evidence type="ECO:0000256" key="5">
    <source>
        <dbReference type="ARBA" id="ARBA00022679"/>
    </source>
</evidence>
<dbReference type="InterPro" id="IPR017961">
    <property type="entry name" value="DNA_pol_Y-fam_little_finger"/>
</dbReference>
<keyword evidence="6 16" id="KW-0548">Nucleotidyltransferase</keyword>
<dbReference type="GO" id="GO:0000287">
    <property type="term" value="F:magnesium ion binding"/>
    <property type="evidence" value="ECO:0007669"/>
    <property type="project" value="UniProtKB-UniRule"/>
</dbReference>
<feature type="binding site" evidence="16">
    <location>
        <position position="105"/>
    </location>
    <ligand>
        <name>Mg(2+)</name>
        <dbReference type="ChEBI" id="CHEBI:18420"/>
    </ligand>
</feature>
<dbReference type="GO" id="GO:0005829">
    <property type="term" value="C:cytosol"/>
    <property type="evidence" value="ECO:0007669"/>
    <property type="project" value="TreeGrafter"/>
</dbReference>
<dbReference type="OrthoDB" id="9808813at2"/>
<comment type="subunit">
    <text evidence="16">Monomer.</text>
</comment>
<dbReference type="EC" id="2.7.7.7" evidence="16"/>
<evidence type="ECO:0000256" key="1">
    <source>
        <dbReference type="ARBA" id="ARBA00004496"/>
    </source>
</evidence>
<evidence type="ECO:0000256" key="10">
    <source>
        <dbReference type="ARBA" id="ARBA00022842"/>
    </source>
</evidence>
<dbReference type="RefSeq" id="WP_039352546.1">
    <property type="nucleotide sequence ID" value="NZ_PGEZ01000001.1"/>
</dbReference>
<keyword evidence="13 16" id="KW-0234">DNA repair</keyword>
<keyword evidence="11 16" id="KW-0239">DNA-directed DNA polymerase</keyword>
<evidence type="ECO:0000313" key="20">
    <source>
        <dbReference type="Proteomes" id="UP000230842"/>
    </source>
</evidence>
<dbReference type="NCBIfam" id="NF002882">
    <property type="entry name" value="PRK03348.1"/>
    <property type="match status" value="1"/>
</dbReference>
<dbReference type="Pfam" id="PF21999">
    <property type="entry name" value="IMS_HHH_1"/>
    <property type="match status" value="1"/>
</dbReference>
<sequence length="447" mass="47302">MRRHATVLHLDLDAFFAAVEQRDKPSLRGKPVVVGGLGPRGVVSTASYEARVYGVRSAMRTAEARARCPHAAYLGGRFDAYRAASRIVMDRLRELSALVEPMSLDEAFVDLAASDEARDLDPDALHAIAEQVRADVASRTGGLTASVGIGTSKLMAKIASELAKPDGVRVIPPGTEADVLGPMSARAIPGVGPATAERLRRIGVTTVDEVRAVADDDLRSLLGRSSGAALAALARGIDPRPVVAEREAKSVSVEDTFEIDLTDPRVLGDIAERMGRRVAERLARSGLSGRTVTLKVRHHDFETHTRSTTLAGPTDDARVIVRTARSLLSEVDTSGGIRLIGVGMSGLADWVQDDLFSGAPEKHEPVDAPDPDPTVTTAGARARPGGPGGRRWVPGADVVHDEHGPGWVWGSGLGRVTVRFETRLSGPGPVRTLDADDPALRAGTVEA</sequence>
<dbReference type="GO" id="GO:0006281">
    <property type="term" value="P:DNA repair"/>
    <property type="evidence" value="ECO:0007669"/>
    <property type="project" value="UniProtKB-UniRule"/>
</dbReference>
<dbReference type="GO" id="GO:0006261">
    <property type="term" value="P:DNA-templated DNA replication"/>
    <property type="evidence" value="ECO:0007669"/>
    <property type="project" value="UniProtKB-UniRule"/>
</dbReference>
<keyword evidence="7 16" id="KW-0235">DNA replication</keyword>
<feature type="domain" description="UmuC" evidence="18">
    <location>
        <begin position="7"/>
        <end position="192"/>
    </location>
</feature>
<evidence type="ECO:0000256" key="9">
    <source>
        <dbReference type="ARBA" id="ARBA00022763"/>
    </source>
</evidence>
<dbReference type="SUPFAM" id="SSF100879">
    <property type="entry name" value="Lesion bypass DNA polymerase (Y-family), little finger domain"/>
    <property type="match status" value="1"/>
</dbReference>
<accession>A0A0B2BIC8</accession>
<dbReference type="InterPro" id="IPR043128">
    <property type="entry name" value="Rev_trsase/Diguanyl_cyclase"/>
</dbReference>
<dbReference type="Gene3D" id="3.40.1170.60">
    <property type="match status" value="1"/>
</dbReference>
<protein>
    <recommendedName>
        <fullName evidence="16">DNA polymerase IV</fullName>
        <shortName evidence="16">Pol IV</shortName>
        <ecNumber evidence="16">2.7.7.7</ecNumber>
    </recommendedName>
</protein>
<evidence type="ECO:0000256" key="12">
    <source>
        <dbReference type="ARBA" id="ARBA00023125"/>
    </source>
</evidence>
<dbReference type="FunFam" id="3.30.1490.100:FF:000004">
    <property type="entry name" value="DNA polymerase IV"/>
    <property type="match status" value="1"/>
</dbReference>
<keyword evidence="8 16" id="KW-0479">Metal-binding</keyword>
<keyword evidence="10 16" id="KW-0460">Magnesium</keyword>
<dbReference type="InterPro" id="IPR036775">
    <property type="entry name" value="DNA_pol_Y-fam_lit_finger_sf"/>
</dbReference>
<evidence type="ECO:0000256" key="2">
    <source>
        <dbReference type="ARBA" id="ARBA00010945"/>
    </source>
</evidence>
<keyword evidence="9 16" id="KW-0227">DNA damage</keyword>
<dbReference type="Gene3D" id="3.30.1490.100">
    <property type="entry name" value="DNA polymerase, Y-family, little finger domain"/>
    <property type="match status" value="1"/>
</dbReference>
<proteinExistence type="inferred from homology"/>
<keyword evidence="5 16" id="KW-0808">Transferase</keyword>
<evidence type="ECO:0000256" key="6">
    <source>
        <dbReference type="ARBA" id="ARBA00022695"/>
    </source>
</evidence>
<evidence type="ECO:0000256" key="11">
    <source>
        <dbReference type="ARBA" id="ARBA00022932"/>
    </source>
</evidence>
<gene>
    <name evidence="16" type="primary">dinB</name>
    <name evidence="19" type="ORF">CLV56_0158</name>
</gene>
<dbReference type="Pfam" id="PF11799">
    <property type="entry name" value="IMS_C"/>
    <property type="match status" value="1"/>
</dbReference>
<dbReference type="PROSITE" id="PS50173">
    <property type="entry name" value="UMUC"/>
    <property type="match status" value="1"/>
</dbReference>
<dbReference type="GO" id="GO:0003684">
    <property type="term" value="F:damaged DNA binding"/>
    <property type="evidence" value="ECO:0007669"/>
    <property type="project" value="InterPro"/>
</dbReference>
<dbReference type="AlphaFoldDB" id="A0A0B2BIC8"/>
<comment type="cofactor">
    <cofactor evidence="16">
        <name>Mg(2+)</name>
        <dbReference type="ChEBI" id="CHEBI:18420"/>
    </cofactor>
    <text evidence="16">Binds 2 magnesium ions per subunit.</text>
</comment>
<dbReference type="Pfam" id="PF00817">
    <property type="entry name" value="IMS"/>
    <property type="match status" value="1"/>
</dbReference>
<evidence type="ECO:0000313" key="19">
    <source>
        <dbReference type="EMBL" id="PJJ55955.1"/>
    </source>
</evidence>
<dbReference type="Proteomes" id="UP000230842">
    <property type="component" value="Unassembled WGS sequence"/>
</dbReference>
<reference evidence="19 20" key="1">
    <citation type="submission" date="2017-11" db="EMBL/GenBank/DDBJ databases">
        <title>Genomic Encyclopedia of Archaeal and Bacterial Type Strains, Phase II (KMG-II): From Individual Species to Whole Genera.</title>
        <authorList>
            <person name="Goeker M."/>
        </authorList>
    </citation>
    <scope>NUCLEOTIDE SEQUENCE [LARGE SCALE GENOMIC DNA]</scope>
    <source>
        <strain evidence="19 20">DSM 27763</strain>
    </source>
</reference>
<dbReference type="InterPro" id="IPR050116">
    <property type="entry name" value="DNA_polymerase-Y"/>
</dbReference>
<dbReference type="Gene3D" id="3.30.70.270">
    <property type="match status" value="1"/>
</dbReference>
<evidence type="ECO:0000256" key="14">
    <source>
        <dbReference type="ARBA" id="ARBA00025589"/>
    </source>
</evidence>
<dbReference type="NCBIfam" id="NF002677">
    <property type="entry name" value="PRK02406.1"/>
    <property type="match status" value="1"/>
</dbReference>
<dbReference type="PANTHER" id="PTHR11076">
    <property type="entry name" value="DNA REPAIR POLYMERASE UMUC / TRANSFERASE FAMILY MEMBER"/>
    <property type="match status" value="1"/>
</dbReference>
<evidence type="ECO:0000256" key="8">
    <source>
        <dbReference type="ARBA" id="ARBA00022723"/>
    </source>
</evidence>
<evidence type="ECO:0000256" key="15">
    <source>
        <dbReference type="ARBA" id="ARBA00049244"/>
    </source>
</evidence>
<dbReference type="InterPro" id="IPR022880">
    <property type="entry name" value="DNApol_IV"/>
</dbReference>
<feature type="compositionally biased region" description="Low complexity" evidence="17">
    <location>
        <begin position="373"/>
        <end position="391"/>
    </location>
</feature>
<dbReference type="GO" id="GO:0003887">
    <property type="term" value="F:DNA-directed DNA polymerase activity"/>
    <property type="evidence" value="ECO:0007669"/>
    <property type="project" value="UniProtKB-UniRule"/>
</dbReference>
<dbReference type="InterPro" id="IPR001126">
    <property type="entry name" value="UmuC"/>
</dbReference>
<dbReference type="HAMAP" id="MF_01113">
    <property type="entry name" value="DNApol_IV"/>
    <property type="match status" value="1"/>
</dbReference>
<feature type="binding site" evidence="16">
    <location>
        <position position="11"/>
    </location>
    <ligand>
        <name>Mg(2+)</name>
        <dbReference type="ChEBI" id="CHEBI:18420"/>
    </ligand>
</feature>
<evidence type="ECO:0000256" key="16">
    <source>
        <dbReference type="HAMAP-Rule" id="MF_01113"/>
    </source>
</evidence>
<keyword evidence="3 16" id="KW-0515">Mutator protein</keyword>
<comment type="subcellular location">
    <subcellularLocation>
        <location evidence="1 16">Cytoplasm</location>
    </subcellularLocation>
</comment>
<dbReference type="InterPro" id="IPR043502">
    <property type="entry name" value="DNA/RNA_pol_sf"/>
</dbReference>
<evidence type="ECO:0000256" key="3">
    <source>
        <dbReference type="ARBA" id="ARBA00022457"/>
    </source>
</evidence>
<dbReference type="SUPFAM" id="SSF56672">
    <property type="entry name" value="DNA/RNA polymerases"/>
    <property type="match status" value="1"/>
</dbReference>
<dbReference type="GO" id="GO:0042276">
    <property type="term" value="P:error-prone translesion synthesis"/>
    <property type="evidence" value="ECO:0007669"/>
    <property type="project" value="TreeGrafter"/>
</dbReference>
<evidence type="ECO:0000256" key="4">
    <source>
        <dbReference type="ARBA" id="ARBA00022490"/>
    </source>
</evidence>
<keyword evidence="20" id="KW-1185">Reference proteome</keyword>
<feature type="active site" evidence="16">
    <location>
        <position position="106"/>
    </location>
</feature>
<dbReference type="EMBL" id="PGEZ01000001">
    <property type="protein sequence ID" value="PJJ55955.1"/>
    <property type="molecule type" value="Genomic_DNA"/>
</dbReference>
<feature type="site" description="Substrate discrimination" evidence="16">
    <location>
        <position position="16"/>
    </location>
</feature>